<dbReference type="SMART" id="SM00233">
    <property type="entry name" value="PH"/>
    <property type="match status" value="1"/>
</dbReference>
<reference evidence="12" key="2">
    <citation type="submission" date="2021-01" db="UniProtKB">
        <authorList>
            <consortium name="EnsemblMetazoa"/>
        </authorList>
    </citation>
    <scope>IDENTIFICATION</scope>
</reference>
<dbReference type="PANTHER" id="PTHR23180:SF399">
    <property type="entry name" value="BLOWN FUSE, ISOFORM A-RELATED"/>
    <property type="match status" value="1"/>
</dbReference>
<dbReference type="InterPro" id="IPR001849">
    <property type="entry name" value="PH_domain"/>
</dbReference>
<dbReference type="GO" id="GO:0005737">
    <property type="term" value="C:cytoplasm"/>
    <property type="evidence" value="ECO:0007669"/>
    <property type="project" value="InterPro"/>
</dbReference>
<dbReference type="Pfam" id="PF16746">
    <property type="entry name" value="BAR_3"/>
    <property type="match status" value="1"/>
</dbReference>
<dbReference type="PROSITE" id="PS50115">
    <property type="entry name" value="ARFGAP"/>
    <property type="match status" value="1"/>
</dbReference>
<evidence type="ECO:0000256" key="7">
    <source>
        <dbReference type="PROSITE-ProRule" id="PRU00023"/>
    </source>
</evidence>
<evidence type="ECO:0000256" key="8">
    <source>
        <dbReference type="PROSITE-ProRule" id="PRU00288"/>
    </source>
</evidence>
<evidence type="ECO:0008006" key="14">
    <source>
        <dbReference type="Google" id="ProtNLM"/>
    </source>
</evidence>
<dbReference type="FunCoup" id="A0A7M7P157">
    <property type="interactions" value="1522"/>
</dbReference>
<accession>A0A7M7P157</accession>
<dbReference type="SUPFAM" id="SSF103657">
    <property type="entry name" value="BAR/IMD domain-like"/>
    <property type="match status" value="1"/>
</dbReference>
<dbReference type="GO" id="GO:0005096">
    <property type="term" value="F:GTPase activator activity"/>
    <property type="evidence" value="ECO:0007669"/>
    <property type="project" value="UniProtKB-KW"/>
</dbReference>
<dbReference type="FunFam" id="2.30.29.30:FF:000026">
    <property type="entry name" value="Arf-GAP with coiled-coil, ANK repeat and PH domain-containing protein 2"/>
    <property type="match status" value="1"/>
</dbReference>
<keyword evidence="13" id="KW-1185">Reference proteome</keyword>
<dbReference type="InterPro" id="IPR038508">
    <property type="entry name" value="ArfGAP_dom_sf"/>
</dbReference>
<evidence type="ECO:0000256" key="2">
    <source>
        <dbReference type="ARBA" id="ARBA00022723"/>
    </source>
</evidence>
<dbReference type="PANTHER" id="PTHR23180">
    <property type="entry name" value="CENTAURIN/ARF"/>
    <property type="match status" value="1"/>
</dbReference>
<dbReference type="InterPro" id="IPR045258">
    <property type="entry name" value="ACAP1/2/3-like"/>
</dbReference>
<evidence type="ECO:0000313" key="12">
    <source>
        <dbReference type="EnsemblMetazoa" id="XP_030842352"/>
    </source>
</evidence>
<dbReference type="SUPFAM" id="SSF57863">
    <property type="entry name" value="ArfGap/RecO-like zinc finger"/>
    <property type="match status" value="1"/>
</dbReference>
<dbReference type="RefSeq" id="XP_030842352.1">
    <property type="nucleotide sequence ID" value="XM_030986492.1"/>
</dbReference>
<dbReference type="Pfam" id="PF00169">
    <property type="entry name" value="PH"/>
    <property type="match status" value="1"/>
</dbReference>
<dbReference type="CDD" id="cd07603">
    <property type="entry name" value="BAR_ACAPs"/>
    <property type="match status" value="1"/>
</dbReference>
<dbReference type="PROSITE" id="PS50003">
    <property type="entry name" value="PH_DOMAIN"/>
    <property type="match status" value="1"/>
</dbReference>
<dbReference type="AlphaFoldDB" id="A0A7M7P157"/>
<evidence type="ECO:0000256" key="3">
    <source>
        <dbReference type="ARBA" id="ARBA00022737"/>
    </source>
</evidence>
<evidence type="ECO:0000256" key="6">
    <source>
        <dbReference type="ARBA" id="ARBA00023043"/>
    </source>
</evidence>
<evidence type="ECO:0000256" key="5">
    <source>
        <dbReference type="ARBA" id="ARBA00022833"/>
    </source>
</evidence>
<feature type="compositionally biased region" description="Low complexity" evidence="9">
    <location>
        <begin position="567"/>
        <end position="583"/>
    </location>
</feature>
<dbReference type="EnsemblMetazoa" id="XM_030986492">
    <property type="protein sequence ID" value="XP_030842352"/>
    <property type="gene ID" value="LOC756047"/>
</dbReference>
<feature type="domain" description="PH" evidence="10">
    <location>
        <begin position="261"/>
        <end position="357"/>
    </location>
</feature>
<sequence>MKPKINFEECLRDSPKFRSALEDSEADISDLEHKLEKLVKLCNIMVEAGKAYNNAFGSFITGTNEIMKYFRGDDLVQNYLLKFMGAMNETRNYQAILEDQAVRGVSKSLSAFIKGDLKKVKEAKRLFYRISDDYDNALHKNAQTVRTKPLESEETLNVLTATRSAFGHTALDYVFQINIVQSKERHEVLNTLLSFMHAQFTFFHQGYDLMKDLNPTFKELGNKLQGMNTKASTEKRKMEDRHSLVQEMDTLWNMTFDPTKKPIMEGYLYKRATNAFKTWHRRWFTIQDNQLIYQKRSKGQQVSVASDDLRLCNVKPLDEIDRRFCFEIVSPGKTTVLQADNDNIRHAWVQALQAGINSAFNSPVTKSPPVALDGEDVSNVNNASPSTTSQLISESKKDGVKAEIMAMPGNEKCCDCKADNPKWASINLGITLCIECSGVHRSLGVHISKVRSLLLDQWEPETYQVMLKLGNTIMNRIYEADLSDLSLVHPSPGCNSNVRESWIKAKYAQHQFLAKRLTKPVGKRRRRRAGKTPSQSHLASADQMSLGSRSSDGALGDDEESGDVRNGIGKVGVSSDSGGSIDKIPPDTHDEEGLVTSDSSEGELEVPTSPSLGDPITAQELLYLGACNNSEQVMMNAIAHSADINQPDPNDEMRTALHKAVSLGNLTSVECLLLNGAKVNLPDANGRTILHLSTMLGNTGLVCLCLKRNADQKAKDSEGQNPLQIAITTTNADIVTLLRLSKLNEEMKDSELGNPNDETFQDVFQDFTNLASYDPQKLNRNRSSDDTV</sequence>
<evidence type="ECO:0000313" key="13">
    <source>
        <dbReference type="Proteomes" id="UP000007110"/>
    </source>
</evidence>
<evidence type="ECO:0000259" key="11">
    <source>
        <dbReference type="PROSITE" id="PS50115"/>
    </source>
</evidence>
<dbReference type="OMA" id="GSVMSCE"/>
<proteinExistence type="predicted"/>
<keyword evidence="6 7" id="KW-0040">ANK repeat</keyword>
<dbReference type="Proteomes" id="UP000007110">
    <property type="component" value="Unassembled WGS sequence"/>
</dbReference>
<evidence type="ECO:0000256" key="1">
    <source>
        <dbReference type="ARBA" id="ARBA00022468"/>
    </source>
</evidence>
<feature type="region of interest" description="Disordered" evidence="9">
    <location>
        <begin position="518"/>
        <end position="612"/>
    </location>
</feature>
<dbReference type="InterPro" id="IPR004148">
    <property type="entry name" value="BAR_dom"/>
</dbReference>
<dbReference type="PRINTS" id="PR00405">
    <property type="entry name" value="REVINTRACTNG"/>
</dbReference>
<keyword evidence="3" id="KW-0677">Repeat</keyword>
<evidence type="ECO:0000256" key="4">
    <source>
        <dbReference type="ARBA" id="ARBA00022771"/>
    </source>
</evidence>
<feature type="repeat" description="ANK" evidence="7">
    <location>
        <begin position="652"/>
        <end position="684"/>
    </location>
</feature>
<dbReference type="PROSITE" id="PS50297">
    <property type="entry name" value="ANK_REP_REGION"/>
    <property type="match status" value="1"/>
</dbReference>
<feature type="repeat" description="ANK" evidence="7">
    <location>
        <begin position="685"/>
        <end position="717"/>
    </location>
</feature>
<dbReference type="Gene3D" id="1.10.220.150">
    <property type="entry name" value="Arf GTPase activating protein"/>
    <property type="match status" value="1"/>
</dbReference>
<dbReference type="PROSITE" id="PS50088">
    <property type="entry name" value="ANK_REPEAT"/>
    <property type="match status" value="2"/>
</dbReference>
<organism evidence="12 13">
    <name type="scientific">Strongylocentrotus purpuratus</name>
    <name type="common">Purple sea urchin</name>
    <dbReference type="NCBI Taxonomy" id="7668"/>
    <lineage>
        <taxon>Eukaryota</taxon>
        <taxon>Metazoa</taxon>
        <taxon>Echinodermata</taxon>
        <taxon>Eleutherozoa</taxon>
        <taxon>Echinozoa</taxon>
        <taxon>Echinoidea</taxon>
        <taxon>Euechinoidea</taxon>
        <taxon>Echinacea</taxon>
        <taxon>Camarodonta</taxon>
        <taxon>Echinidea</taxon>
        <taxon>Strongylocentrotidae</taxon>
        <taxon>Strongylocentrotus</taxon>
    </lineage>
</organism>
<reference evidence="13" key="1">
    <citation type="submission" date="2015-02" db="EMBL/GenBank/DDBJ databases">
        <title>Genome sequencing for Strongylocentrotus purpuratus.</title>
        <authorList>
            <person name="Murali S."/>
            <person name="Liu Y."/>
            <person name="Vee V."/>
            <person name="English A."/>
            <person name="Wang M."/>
            <person name="Skinner E."/>
            <person name="Han Y."/>
            <person name="Muzny D.M."/>
            <person name="Worley K.C."/>
            <person name="Gibbs R.A."/>
        </authorList>
    </citation>
    <scope>NUCLEOTIDE SEQUENCE</scope>
</reference>
<dbReference type="SUPFAM" id="SSF48403">
    <property type="entry name" value="Ankyrin repeat"/>
    <property type="match status" value="1"/>
</dbReference>
<dbReference type="Gene3D" id="1.20.1270.60">
    <property type="entry name" value="Arfaptin homology (AH) domain/BAR domain"/>
    <property type="match status" value="1"/>
</dbReference>
<dbReference type="Pfam" id="PF12796">
    <property type="entry name" value="Ank_2"/>
    <property type="match status" value="1"/>
</dbReference>
<dbReference type="Gene3D" id="2.30.29.30">
    <property type="entry name" value="Pleckstrin-homology domain (PH domain)/Phosphotyrosine-binding domain (PTB)"/>
    <property type="match status" value="1"/>
</dbReference>
<dbReference type="InterPro" id="IPR027267">
    <property type="entry name" value="AH/BAR_dom_sf"/>
</dbReference>
<dbReference type="InParanoid" id="A0A7M7P157"/>
<protein>
    <recommendedName>
        <fullName evidence="14">Arf-GAP with coiled-coil, ANK repeat and PH domain-containing protein 2</fullName>
    </recommendedName>
</protein>
<dbReference type="SMART" id="SM00248">
    <property type="entry name" value="ANK"/>
    <property type="match status" value="4"/>
</dbReference>
<dbReference type="CDD" id="cd08835">
    <property type="entry name" value="ArfGap_ACAP"/>
    <property type="match status" value="1"/>
</dbReference>
<dbReference type="GeneID" id="756047"/>
<dbReference type="Pfam" id="PF01412">
    <property type="entry name" value="ArfGap"/>
    <property type="match status" value="1"/>
</dbReference>
<dbReference type="InterPro" id="IPR001164">
    <property type="entry name" value="ArfGAP_dom"/>
</dbReference>
<evidence type="ECO:0000256" key="9">
    <source>
        <dbReference type="SAM" id="MobiDB-lite"/>
    </source>
</evidence>
<dbReference type="Gene3D" id="1.25.40.20">
    <property type="entry name" value="Ankyrin repeat-containing domain"/>
    <property type="match status" value="1"/>
</dbReference>
<dbReference type="InterPro" id="IPR002110">
    <property type="entry name" value="Ankyrin_rpt"/>
</dbReference>
<dbReference type="FunFam" id="1.20.1270.60:FF:000025">
    <property type="entry name" value="arf-GAP with coiled-coil, ANK repeat and PH domain-containing protein 2"/>
    <property type="match status" value="1"/>
</dbReference>
<evidence type="ECO:0000259" key="10">
    <source>
        <dbReference type="PROSITE" id="PS50003"/>
    </source>
</evidence>
<dbReference type="SMART" id="SM00105">
    <property type="entry name" value="ArfGap"/>
    <property type="match status" value="1"/>
</dbReference>
<feature type="compositionally biased region" description="Polar residues" evidence="9">
    <location>
        <begin position="532"/>
        <end position="551"/>
    </location>
</feature>
<keyword evidence="1" id="KW-0343">GTPase activation</keyword>
<name>A0A7M7P157_STRPU</name>
<dbReference type="KEGG" id="spu:756047"/>
<dbReference type="CDD" id="cd13250">
    <property type="entry name" value="PH_ACAP"/>
    <property type="match status" value="1"/>
</dbReference>
<feature type="domain" description="Arf-GAP" evidence="11">
    <location>
        <begin position="398"/>
        <end position="520"/>
    </location>
</feature>
<dbReference type="InterPro" id="IPR037278">
    <property type="entry name" value="ARFGAP/RecO"/>
</dbReference>
<dbReference type="InterPro" id="IPR036770">
    <property type="entry name" value="Ankyrin_rpt-contain_sf"/>
</dbReference>
<dbReference type="FunFam" id="1.10.220.150:FF:000009">
    <property type="entry name" value="stromal membrane-associated protein 1 isoform X1"/>
    <property type="match status" value="1"/>
</dbReference>
<keyword evidence="5" id="KW-0862">Zinc</keyword>
<dbReference type="OrthoDB" id="10070851at2759"/>
<dbReference type="GO" id="GO:0008270">
    <property type="term" value="F:zinc ion binding"/>
    <property type="evidence" value="ECO:0007669"/>
    <property type="project" value="UniProtKB-KW"/>
</dbReference>
<feature type="compositionally biased region" description="Basic residues" evidence="9">
    <location>
        <begin position="518"/>
        <end position="530"/>
    </location>
</feature>
<keyword evidence="4 8" id="KW-0863">Zinc-finger</keyword>
<keyword evidence="2" id="KW-0479">Metal-binding</keyword>
<dbReference type="InterPro" id="IPR011993">
    <property type="entry name" value="PH-like_dom_sf"/>
</dbReference>
<dbReference type="SUPFAM" id="SSF50729">
    <property type="entry name" value="PH domain-like"/>
    <property type="match status" value="1"/>
</dbReference>